<evidence type="ECO:0000256" key="1">
    <source>
        <dbReference type="SAM" id="Phobius"/>
    </source>
</evidence>
<dbReference type="InterPro" id="IPR032816">
    <property type="entry name" value="VTT_dom"/>
</dbReference>
<name>A0A7W9EVV3_9SPHN</name>
<proteinExistence type="predicted"/>
<keyword evidence="1" id="KW-0472">Membrane</keyword>
<accession>A0A7W9EVV3</accession>
<dbReference type="PANTHER" id="PTHR42709:SF2">
    <property type="entry name" value="INNER MEMBRANE PROTEIN YOHD"/>
    <property type="match status" value="1"/>
</dbReference>
<dbReference type="Pfam" id="PF09335">
    <property type="entry name" value="VTT_dom"/>
    <property type="match status" value="1"/>
</dbReference>
<dbReference type="AlphaFoldDB" id="A0A7W9EVV3"/>
<comment type="caution">
    <text evidence="3">The sequence shown here is derived from an EMBL/GenBank/DDBJ whole genome shotgun (WGS) entry which is preliminary data.</text>
</comment>
<dbReference type="PANTHER" id="PTHR42709">
    <property type="entry name" value="ALKALINE PHOSPHATASE LIKE PROTEIN"/>
    <property type="match status" value="1"/>
</dbReference>
<reference evidence="3 4" key="1">
    <citation type="submission" date="2020-08" db="EMBL/GenBank/DDBJ databases">
        <title>Genomic Encyclopedia of Type Strains, Phase IV (KMG-IV): sequencing the most valuable type-strain genomes for metagenomic binning, comparative biology and taxonomic classification.</title>
        <authorList>
            <person name="Goeker M."/>
        </authorList>
    </citation>
    <scope>NUCLEOTIDE SEQUENCE [LARGE SCALE GENOMIC DNA]</scope>
    <source>
        <strain evidence="3 4">DSM 100044</strain>
    </source>
</reference>
<sequence length="188" mass="20146">MAIEALVARYGLPALLVGAGIEGEAVVVAGGLLAHQGLVPLAGVMAVTAIGSFAADQGWFAVGRRFRDSARVQRIRRKAAFARALSALDRHPIGFIFAFRFVYGLRTVSPIAIGSAGVSPKLFLPVNAVAAVIWAVLFSSVGYWFGNAFERFMGRLHPHGARLWWIVAGLVVAGLIVGAVHWWRKGRT</sequence>
<protein>
    <submittedName>
        <fullName evidence="3">Membrane protein DedA with SNARE-associated domain</fullName>
    </submittedName>
</protein>
<evidence type="ECO:0000259" key="2">
    <source>
        <dbReference type="Pfam" id="PF09335"/>
    </source>
</evidence>
<feature type="transmembrane region" description="Helical" evidence="1">
    <location>
        <begin position="122"/>
        <end position="143"/>
    </location>
</feature>
<feature type="domain" description="VTT" evidence="2">
    <location>
        <begin position="23"/>
        <end position="143"/>
    </location>
</feature>
<feature type="transmembrane region" description="Helical" evidence="1">
    <location>
        <begin position="163"/>
        <end position="183"/>
    </location>
</feature>
<keyword evidence="1" id="KW-0812">Transmembrane</keyword>
<keyword evidence="1" id="KW-1133">Transmembrane helix</keyword>
<dbReference type="Proteomes" id="UP000546200">
    <property type="component" value="Unassembled WGS sequence"/>
</dbReference>
<organism evidence="3 4">
    <name type="scientific">Sphingomonas aerophila</name>
    <dbReference type="NCBI Taxonomy" id="1344948"/>
    <lineage>
        <taxon>Bacteria</taxon>
        <taxon>Pseudomonadati</taxon>
        <taxon>Pseudomonadota</taxon>
        <taxon>Alphaproteobacteria</taxon>
        <taxon>Sphingomonadales</taxon>
        <taxon>Sphingomonadaceae</taxon>
        <taxon>Sphingomonas</taxon>
    </lineage>
</organism>
<gene>
    <name evidence="3" type="ORF">FHS94_001913</name>
</gene>
<keyword evidence="4" id="KW-1185">Reference proteome</keyword>
<feature type="transmembrane region" description="Helical" evidence="1">
    <location>
        <begin position="39"/>
        <end position="60"/>
    </location>
</feature>
<evidence type="ECO:0000313" key="4">
    <source>
        <dbReference type="Proteomes" id="UP000546200"/>
    </source>
</evidence>
<feature type="transmembrane region" description="Helical" evidence="1">
    <location>
        <begin position="12"/>
        <end position="33"/>
    </location>
</feature>
<evidence type="ECO:0000313" key="3">
    <source>
        <dbReference type="EMBL" id="MBB5715072.1"/>
    </source>
</evidence>
<dbReference type="RefSeq" id="WP_184057035.1">
    <property type="nucleotide sequence ID" value="NZ_JACIJK010000005.1"/>
</dbReference>
<dbReference type="InterPro" id="IPR051311">
    <property type="entry name" value="DedA_domain"/>
</dbReference>
<dbReference type="GO" id="GO:0005886">
    <property type="term" value="C:plasma membrane"/>
    <property type="evidence" value="ECO:0007669"/>
    <property type="project" value="TreeGrafter"/>
</dbReference>
<dbReference type="EMBL" id="JACIJK010000005">
    <property type="protein sequence ID" value="MBB5715072.1"/>
    <property type="molecule type" value="Genomic_DNA"/>
</dbReference>